<dbReference type="RefSeq" id="WP_057666159.1">
    <property type="nucleotide sequence ID" value="NZ_LDJH01000014.1"/>
</dbReference>
<dbReference type="STRING" id="266128.ABB25_09390"/>
<organism evidence="1 2">
    <name type="scientific">Stenotrophomonas koreensis</name>
    <dbReference type="NCBI Taxonomy" id="266128"/>
    <lineage>
        <taxon>Bacteria</taxon>
        <taxon>Pseudomonadati</taxon>
        <taxon>Pseudomonadota</taxon>
        <taxon>Gammaproteobacteria</taxon>
        <taxon>Lysobacterales</taxon>
        <taxon>Lysobacteraceae</taxon>
        <taxon>Stenotrophomonas</taxon>
    </lineage>
</organism>
<protein>
    <submittedName>
        <fullName evidence="1">Uncharacterized protein</fullName>
    </submittedName>
</protein>
<sequence>MSPPIHTLDVASFGLDLLHQTRLKLACSLLLAQRLDVSVQPWKDGRADLLVIGIDQPEAAAVLARARAMGVPCLIISRHVDPDAADQLAHGATVASLNQKLSTLLASRHSDSPARATPLLLELAQMQTAAGTLHLLQRGAAQVVVDPATRSLALPANLGLLELVQLLDDSHWSSERISRAGFDHQYRHRLPQWQSLEALFFCLARHRPQWLPAGGAGTLLQLEHWPDLGSADLPASWLLAIACLHARPWQANALAAHCQIPISTVETLFAAAAASGLAQTAPIASTAPPPRLSRGDSRFFGWVARRFGLTLFKTAQA</sequence>
<dbReference type="Proteomes" id="UP000051254">
    <property type="component" value="Unassembled WGS sequence"/>
</dbReference>
<dbReference type="AlphaFoldDB" id="A0A0R0BKP3"/>
<evidence type="ECO:0000313" key="2">
    <source>
        <dbReference type="Proteomes" id="UP000051254"/>
    </source>
</evidence>
<comment type="caution">
    <text evidence="1">The sequence shown here is derived from an EMBL/GenBank/DDBJ whole genome shotgun (WGS) entry which is preliminary data.</text>
</comment>
<proteinExistence type="predicted"/>
<dbReference type="EMBL" id="LDJH01000014">
    <property type="protein sequence ID" value="KRG57574.1"/>
    <property type="molecule type" value="Genomic_DNA"/>
</dbReference>
<name>A0A0R0BKP3_9GAMM</name>
<reference evidence="1 2" key="1">
    <citation type="submission" date="2015-05" db="EMBL/GenBank/DDBJ databases">
        <title>Genome sequencing and analysis of members of genus Stenotrophomonas.</title>
        <authorList>
            <person name="Patil P.P."/>
            <person name="Midha S."/>
            <person name="Patil P.B."/>
        </authorList>
    </citation>
    <scope>NUCLEOTIDE SEQUENCE [LARGE SCALE GENOMIC DNA]</scope>
    <source>
        <strain evidence="1 2">DSM 17805</strain>
    </source>
</reference>
<gene>
    <name evidence="1" type="ORF">ABB25_09390</name>
</gene>
<evidence type="ECO:0000313" key="1">
    <source>
        <dbReference type="EMBL" id="KRG57574.1"/>
    </source>
</evidence>
<accession>A0A0R0BKP3</accession>
<dbReference type="PATRIC" id="fig|266128.3.peg.744"/>
<keyword evidence="2" id="KW-1185">Reference proteome</keyword>
<dbReference type="OrthoDB" id="6027059at2"/>